<name>M3G1D7_9ACTN</name>
<evidence type="ECO:0000313" key="2">
    <source>
        <dbReference type="Proteomes" id="UP000030760"/>
    </source>
</evidence>
<reference evidence="2" key="1">
    <citation type="journal article" date="2013" name="Genome Announc.">
        <title>Draft Genome Sequence of Streptomyces bottropensis ATCC 25435, a Bottromycin-Producing Actinomycete.</title>
        <authorList>
            <person name="Zhang H."/>
            <person name="Zhou W."/>
            <person name="Zhuang Y."/>
            <person name="Liang X."/>
            <person name="Liu T."/>
        </authorList>
    </citation>
    <scope>NUCLEOTIDE SEQUENCE [LARGE SCALE GENOMIC DNA]</scope>
    <source>
        <strain evidence="2">ATCC 25435</strain>
    </source>
</reference>
<dbReference type="Proteomes" id="UP000030760">
    <property type="component" value="Unassembled WGS sequence"/>
</dbReference>
<protein>
    <submittedName>
        <fullName evidence="1">Uncharacterized protein</fullName>
    </submittedName>
</protein>
<accession>M3G1D7</accession>
<evidence type="ECO:0000313" key="1">
    <source>
        <dbReference type="EMBL" id="EMF58419.1"/>
    </source>
</evidence>
<gene>
    <name evidence="1" type="ORF">SBD_1091</name>
</gene>
<sequence>MESWSSLTSSVRGMHGRSARPFRDAVNTHDAIVRLSWLAQAM</sequence>
<proteinExistence type="predicted"/>
<dbReference type="AlphaFoldDB" id="M3G1D7"/>
<dbReference type="EMBL" id="KB405056">
    <property type="protein sequence ID" value="EMF58419.1"/>
    <property type="molecule type" value="Genomic_DNA"/>
</dbReference>
<organism evidence="1 2">
    <name type="scientific">Streptomyces bottropensis ATCC 25435</name>
    <dbReference type="NCBI Taxonomy" id="1054862"/>
    <lineage>
        <taxon>Bacteria</taxon>
        <taxon>Bacillati</taxon>
        <taxon>Actinomycetota</taxon>
        <taxon>Actinomycetes</taxon>
        <taxon>Kitasatosporales</taxon>
        <taxon>Streptomycetaceae</taxon>
        <taxon>Streptomyces</taxon>
    </lineage>
</organism>